<evidence type="ECO:0000313" key="3">
    <source>
        <dbReference type="Proteomes" id="UP000318571"/>
    </source>
</evidence>
<dbReference type="SUPFAM" id="SSF56112">
    <property type="entry name" value="Protein kinase-like (PK-like)"/>
    <property type="match status" value="1"/>
</dbReference>
<feature type="region of interest" description="Disordered" evidence="1">
    <location>
        <begin position="344"/>
        <end position="375"/>
    </location>
</feature>
<comment type="caution">
    <text evidence="2">The sequence shown here is derived from an EMBL/GenBank/DDBJ whole genome shotgun (WGS) entry which is preliminary data.</text>
</comment>
<dbReference type="InterPro" id="IPR011009">
    <property type="entry name" value="Kinase-like_dom_sf"/>
</dbReference>
<dbReference type="EMBL" id="VCGU01000003">
    <property type="protein sequence ID" value="TRY78107.1"/>
    <property type="molecule type" value="Genomic_DNA"/>
</dbReference>
<evidence type="ECO:0000256" key="1">
    <source>
        <dbReference type="SAM" id="MobiDB-lite"/>
    </source>
</evidence>
<proteinExistence type="predicted"/>
<feature type="compositionally biased region" description="Low complexity" evidence="1">
    <location>
        <begin position="146"/>
        <end position="166"/>
    </location>
</feature>
<dbReference type="Proteomes" id="UP000318571">
    <property type="component" value="Chromosome 11"/>
</dbReference>
<dbReference type="STRING" id="6832.A0A553PKA2"/>
<gene>
    <name evidence="2" type="ORF">TCAL_12857</name>
</gene>
<evidence type="ECO:0008006" key="4">
    <source>
        <dbReference type="Google" id="ProtNLM"/>
    </source>
</evidence>
<dbReference type="Gene3D" id="1.10.510.10">
    <property type="entry name" value="Transferase(Phosphotransferase) domain 1"/>
    <property type="match status" value="1"/>
</dbReference>
<feature type="region of interest" description="Disordered" evidence="1">
    <location>
        <begin position="128"/>
        <end position="205"/>
    </location>
</feature>
<feature type="non-terminal residue" evidence="2">
    <location>
        <position position="1"/>
    </location>
</feature>
<evidence type="ECO:0000313" key="2">
    <source>
        <dbReference type="EMBL" id="TRY78107.1"/>
    </source>
</evidence>
<dbReference type="AlphaFoldDB" id="A0A553PKA2"/>
<accession>A0A553PKA2</accession>
<name>A0A553PKA2_TIGCA</name>
<keyword evidence="3" id="KW-1185">Reference proteome</keyword>
<sequence>YVMLCGRSPFMTHRPKDDSAFAIMKRIKSGDFKIDAIHESAWKAVGPAGKQIVKGLLTVDPKKRLNLDDLFNSTWIRRSLQSSRYQRNALKPLLTPAILQQHPLVAERSLMMTFNAFHRVTREGGLAHFPPSHPASDGQPRRYKMSSSCSSGFGSLSSQSSLSSLSPTKTNSNPWMYPCQPPPVSSSSQQPLIPTPEPDRSTFSLQNSPRIQDYLNSLALIQQLQQQHCTPSSHPSSISATTPSIAASSLATSLSSSSLSSLSSLPTSHSRMAAEALSGISYQMMPLKSESSGAADGYSVLQSQASVSITPMPMSLPRTLQCGPTTTTSMLSSLMPERQILHQLLQGGPMTRSRKRKLKDEDDEEGEYPDPRDARGEKISVDVASIARASFPSPAPNNNIPSVSITPIHEPTSKKVYSLTTATFAHQNPLNPLSPFLHQTPHASDRVTVKAIPSPLIPVTITLE</sequence>
<reference evidence="2 3" key="1">
    <citation type="journal article" date="2018" name="Nat. Ecol. Evol.">
        <title>Genomic signatures of mitonuclear coevolution across populations of Tigriopus californicus.</title>
        <authorList>
            <person name="Barreto F.S."/>
            <person name="Watson E.T."/>
            <person name="Lima T.G."/>
            <person name="Willett C.S."/>
            <person name="Edmands S."/>
            <person name="Li W."/>
            <person name="Burton R.S."/>
        </authorList>
    </citation>
    <scope>NUCLEOTIDE SEQUENCE [LARGE SCALE GENOMIC DNA]</scope>
    <source>
        <strain evidence="2 3">San Diego</strain>
    </source>
</reference>
<organism evidence="2 3">
    <name type="scientific">Tigriopus californicus</name>
    <name type="common">Marine copepod</name>
    <dbReference type="NCBI Taxonomy" id="6832"/>
    <lineage>
        <taxon>Eukaryota</taxon>
        <taxon>Metazoa</taxon>
        <taxon>Ecdysozoa</taxon>
        <taxon>Arthropoda</taxon>
        <taxon>Crustacea</taxon>
        <taxon>Multicrustacea</taxon>
        <taxon>Hexanauplia</taxon>
        <taxon>Copepoda</taxon>
        <taxon>Harpacticoida</taxon>
        <taxon>Harpacticidae</taxon>
        <taxon>Tigriopus</taxon>
    </lineage>
</organism>
<protein>
    <recommendedName>
        <fullName evidence="4">Protein kinase domain-containing protein</fullName>
    </recommendedName>
</protein>